<dbReference type="InterPro" id="IPR029062">
    <property type="entry name" value="Class_I_gatase-like"/>
</dbReference>
<dbReference type="PANTHER" id="PTHR43873">
    <property type="entry name" value="COBYRINATE A,C-DIAMIDE SYNTHASE"/>
    <property type="match status" value="1"/>
</dbReference>
<dbReference type="InterPro" id="IPR004484">
    <property type="entry name" value="CbiA/CobB_synth"/>
</dbReference>
<keyword evidence="5 9" id="KW-0547">Nucleotide-binding</keyword>
<dbReference type="NCBIfam" id="TIGR00379">
    <property type="entry name" value="cobB"/>
    <property type="match status" value="1"/>
</dbReference>
<evidence type="ECO:0000256" key="2">
    <source>
        <dbReference type="ARBA" id="ARBA00006205"/>
    </source>
</evidence>
<comment type="catalytic activity">
    <reaction evidence="9">
        <text>cob(II)yrinate + 2 L-glutamine + 2 ATP + 2 H2O = cob(II)yrinate a,c diamide + 2 L-glutamate + 2 ADP + 2 phosphate + 2 H(+)</text>
        <dbReference type="Rhea" id="RHEA:26289"/>
        <dbReference type="ChEBI" id="CHEBI:15377"/>
        <dbReference type="ChEBI" id="CHEBI:15378"/>
        <dbReference type="ChEBI" id="CHEBI:29985"/>
        <dbReference type="ChEBI" id="CHEBI:30616"/>
        <dbReference type="ChEBI" id="CHEBI:43474"/>
        <dbReference type="ChEBI" id="CHEBI:58359"/>
        <dbReference type="ChEBI" id="CHEBI:58537"/>
        <dbReference type="ChEBI" id="CHEBI:58894"/>
        <dbReference type="ChEBI" id="CHEBI:456216"/>
        <dbReference type="EC" id="6.3.5.11"/>
    </reaction>
</comment>
<comment type="miscellaneous">
    <text evidence="9">The a and c carboxylates of cobyrinate are activated for nucleophilic attack via formation of a phosphorylated intermediate by ATP. CbiA catalyzes first the amidation of the c-carboxylate, and then that of the a-carboxylate.</text>
</comment>
<dbReference type="SUPFAM" id="SSF52540">
    <property type="entry name" value="P-loop containing nucleoside triphosphate hydrolases"/>
    <property type="match status" value="1"/>
</dbReference>
<dbReference type="GO" id="GO:0005524">
    <property type="term" value="F:ATP binding"/>
    <property type="evidence" value="ECO:0007669"/>
    <property type="project" value="UniProtKB-UniRule"/>
</dbReference>
<dbReference type="NCBIfam" id="NF002204">
    <property type="entry name" value="PRK01077.1"/>
    <property type="match status" value="1"/>
</dbReference>
<evidence type="ECO:0000256" key="10">
    <source>
        <dbReference type="SAM" id="MobiDB-lite"/>
    </source>
</evidence>
<dbReference type="PROSITE" id="PS51274">
    <property type="entry name" value="GATASE_COBBQ"/>
    <property type="match status" value="1"/>
</dbReference>
<comment type="cofactor">
    <cofactor evidence="1 9">
        <name>Mg(2+)</name>
        <dbReference type="ChEBI" id="CHEBI:18420"/>
    </cofactor>
</comment>
<keyword evidence="4 9" id="KW-0436">Ligase</keyword>
<keyword evidence="8 9" id="KW-0315">Glutamine amidotransferase</keyword>
<keyword evidence="7 9" id="KW-0460">Magnesium</keyword>
<feature type="domain" description="CobB/CobQ-like glutamine amidotransferase" evidence="12">
    <location>
        <begin position="252"/>
        <end position="445"/>
    </location>
</feature>
<keyword evidence="6 9" id="KW-0067">ATP-binding</keyword>
<comment type="domain">
    <text evidence="9">Comprises of two domains. The C-terminal domain contains the binding site for glutamine and catalyzes the hydrolysis of this substrate to glutamate and ammonia. The N-terminal domain is anticipated to bind ATP and cobyrinate and catalyzes the ultimate synthesis of the diamide product. The ammonia produced via the glutaminase domain is probably translocated to the adjacent domain via a molecular tunnel, where it reacts with an activated intermediate.</text>
</comment>
<comment type="caution">
    <text evidence="13">The sequence shown here is derived from an EMBL/GenBank/DDBJ whole genome shotgun (WGS) entry which is preliminary data.</text>
</comment>
<comment type="similarity">
    <text evidence="2">Belongs to the CobB/CobQ family. CobQ subfamily.</text>
</comment>
<keyword evidence="14" id="KW-1185">Reference proteome</keyword>
<dbReference type="InterPro" id="IPR027417">
    <property type="entry name" value="P-loop_NTPase"/>
</dbReference>
<evidence type="ECO:0000313" key="13">
    <source>
        <dbReference type="EMBL" id="MQX37015.1"/>
    </source>
</evidence>
<dbReference type="SUPFAM" id="SSF52317">
    <property type="entry name" value="Class I glutamine amidotransferase-like"/>
    <property type="match status" value="1"/>
</dbReference>
<evidence type="ECO:0000256" key="1">
    <source>
        <dbReference type="ARBA" id="ARBA00001946"/>
    </source>
</evidence>
<dbReference type="EC" id="6.3.5.11" evidence="9"/>
<comment type="similarity">
    <text evidence="9">Belongs to the CobB/CbiA family.</text>
</comment>
<protein>
    <recommendedName>
        <fullName evidence="9">Cobyrinate a,c-diamide synthase</fullName>
        <ecNumber evidence="9">6.3.5.11</ecNumber>
    </recommendedName>
    <alternativeName>
        <fullName evidence="9">Cobyrinic acid a,c-diamide synthetase</fullName>
    </alternativeName>
</protein>
<evidence type="ECO:0000259" key="12">
    <source>
        <dbReference type="Pfam" id="PF07685"/>
    </source>
</evidence>
<dbReference type="Proteomes" id="UP000434582">
    <property type="component" value="Unassembled WGS sequence"/>
</dbReference>
<feature type="domain" description="CobQ/CobB/MinD/ParA nucleotide binding" evidence="11">
    <location>
        <begin position="2"/>
        <end position="194"/>
    </location>
</feature>
<dbReference type="HAMAP" id="MF_00027">
    <property type="entry name" value="CobB_CbiA"/>
    <property type="match status" value="1"/>
</dbReference>
<dbReference type="InterPro" id="IPR011698">
    <property type="entry name" value="GATase_3"/>
</dbReference>
<accession>A0A7X2D5B5</accession>
<organism evidence="13 14">
    <name type="scientific">Roseospira navarrensis</name>
    <dbReference type="NCBI Taxonomy" id="140058"/>
    <lineage>
        <taxon>Bacteria</taxon>
        <taxon>Pseudomonadati</taxon>
        <taxon>Pseudomonadota</taxon>
        <taxon>Alphaproteobacteria</taxon>
        <taxon>Rhodospirillales</taxon>
        <taxon>Rhodospirillaceae</taxon>
        <taxon>Roseospira</taxon>
    </lineage>
</organism>
<evidence type="ECO:0000256" key="3">
    <source>
        <dbReference type="ARBA" id="ARBA00022573"/>
    </source>
</evidence>
<evidence type="ECO:0000256" key="4">
    <source>
        <dbReference type="ARBA" id="ARBA00022598"/>
    </source>
</evidence>
<dbReference type="GO" id="GO:0042242">
    <property type="term" value="F:cobyrinic acid a,c-diamide synthase activity"/>
    <property type="evidence" value="ECO:0007669"/>
    <property type="project" value="UniProtKB-UniRule"/>
</dbReference>
<dbReference type="AlphaFoldDB" id="A0A7X2D5B5"/>
<dbReference type="UniPathway" id="UPA00148">
    <property type="reaction ID" value="UER00231"/>
</dbReference>
<comment type="pathway">
    <text evidence="9">Cofactor biosynthesis; adenosylcobalamin biosynthesis; cob(II)yrinate a,c-diamide from sirohydrochlorin (anaerobic route): step 10/10.</text>
</comment>
<dbReference type="GO" id="GO:0009236">
    <property type="term" value="P:cobalamin biosynthetic process"/>
    <property type="evidence" value="ECO:0007669"/>
    <property type="project" value="UniProtKB-UniRule"/>
</dbReference>
<evidence type="ECO:0000256" key="9">
    <source>
        <dbReference type="HAMAP-Rule" id="MF_00027"/>
    </source>
</evidence>
<feature type="compositionally biased region" description="Polar residues" evidence="10">
    <location>
        <begin position="459"/>
        <end position="468"/>
    </location>
</feature>
<feature type="site" description="Increases nucleophilicity of active site Cys" evidence="9">
    <location>
        <position position="439"/>
    </location>
</feature>
<evidence type="ECO:0000256" key="6">
    <source>
        <dbReference type="ARBA" id="ARBA00022840"/>
    </source>
</evidence>
<dbReference type="InterPro" id="IPR002586">
    <property type="entry name" value="CobQ/CobB/MinD/ParA_Nub-bd_dom"/>
</dbReference>
<evidence type="ECO:0000256" key="8">
    <source>
        <dbReference type="ARBA" id="ARBA00022962"/>
    </source>
</evidence>
<dbReference type="Gene3D" id="3.40.50.300">
    <property type="entry name" value="P-loop containing nucleotide triphosphate hydrolases"/>
    <property type="match status" value="1"/>
</dbReference>
<sequence>MLAAPASGSGKTTVTLALIRALTRQGVRVGAAKVGPDYIDPAFHAAAGGRACVNLDGWAMPDPLLEALAARLAADTDLVLCEGVMGLLDGAVAPGQPGHDPRADGSTAALAARLGWPVVLVVDARGMAASAGAVVRGFRDVRPDVTVAGVIFTRAGPGLHADTLRAAVAALAPGLPVLGVIPRDARLALPSRHLGLVQAGEHPDLDAFLEHAADLAAAHVDLAALRALARLAVSPSTVPDRAPRLLPPPGQRIAMARDEAFAFVYPALLDGWRAEGAEVVPFSPLADEAPAADADAVYLPGGYPELHGGRLAGASRFLGGLRAAAHRGAAVFGECGGYMVLGRGLEDADGRRHAMAGLLPVETSFAQPRLHLGYRAAVTLAETPFGPVGTRVRAHEFHYARAVQEDPAAGAVFAVRDARGRDLGTVGRRVGSVAGSFMHLIAREDPGMSGAHAHGYKTALSSPSEPAS</sequence>
<evidence type="ECO:0000256" key="5">
    <source>
        <dbReference type="ARBA" id="ARBA00022741"/>
    </source>
</evidence>
<proteinExistence type="inferred from homology"/>
<comment type="function">
    <text evidence="9">Catalyzes the ATP-dependent amidation of the two carboxylate groups at positions a and c of cobyrinate, using either L-glutamine or ammonia as the nitrogen source.</text>
</comment>
<name>A0A7X2D5B5_9PROT</name>
<keyword evidence="3 9" id="KW-0169">Cobalamin biosynthesis</keyword>
<dbReference type="Pfam" id="PF07685">
    <property type="entry name" value="GATase_3"/>
    <property type="match status" value="1"/>
</dbReference>
<dbReference type="Gene3D" id="3.40.50.880">
    <property type="match status" value="1"/>
</dbReference>
<dbReference type="Pfam" id="PF01656">
    <property type="entry name" value="CbiA"/>
    <property type="match status" value="1"/>
</dbReference>
<dbReference type="EMBL" id="WIVE01000031">
    <property type="protein sequence ID" value="MQX37015.1"/>
    <property type="molecule type" value="Genomic_DNA"/>
</dbReference>
<reference evidence="13 14" key="1">
    <citation type="submission" date="2019-10" db="EMBL/GenBank/DDBJ databases">
        <title>Draft whole-genome sequence of the purple nonsulfur photosynthetic bacterium Roseospira navarrensis DSM 15114.</title>
        <authorList>
            <person name="Kyndt J.A."/>
            <person name="Meyer T.E."/>
        </authorList>
    </citation>
    <scope>NUCLEOTIDE SEQUENCE [LARGE SCALE GENOMIC DNA]</scope>
    <source>
        <strain evidence="13 14">DSM 15114</strain>
    </source>
</reference>
<feature type="region of interest" description="Disordered" evidence="10">
    <location>
        <begin position="448"/>
        <end position="468"/>
    </location>
</feature>
<evidence type="ECO:0000256" key="7">
    <source>
        <dbReference type="ARBA" id="ARBA00022842"/>
    </source>
</evidence>
<evidence type="ECO:0000259" key="11">
    <source>
        <dbReference type="Pfam" id="PF01656"/>
    </source>
</evidence>
<feature type="active site" description="Nucleophile" evidence="9">
    <location>
        <position position="335"/>
    </location>
</feature>
<gene>
    <name evidence="9" type="primary">cbiA</name>
    <name evidence="13" type="ORF">GHC57_10845</name>
</gene>
<dbReference type="PANTHER" id="PTHR43873:SF1">
    <property type="entry name" value="COBYRINATE A,C-DIAMIDE SYNTHASE"/>
    <property type="match status" value="1"/>
</dbReference>
<evidence type="ECO:0000313" key="14">
    <source>
        <dbReference type="Proteomes" id="UP000434582"/>
    </source>
</evidence>